<dbReference type="EMBL" id="MSPX01000002">
    <property type="protein sequence ID" value="OQP87782.1"/>
    <property type="molecule type" value="Genomic_DNA"/>
</dbReference>
<gene>
    <name evidence="1" type="ORF">BTR14_04300</name>
</gene>
<comment type="caution">
    <text evidence="1">The sequence shown here is derived from an EMBL/GenBank/DDBJ whole genome shotgun (WGS) entry which is preliminary data.</text>
</comment>
<sequence>MEKRIVTRDVILGLVPRICFRQSNQDVADNRDKPEHDEARASRIWQEGPDIEKRSITFLR</sequence>
<dbReference type="Proteomes" id="UP000192652">
    <property type="component" value="Unassembled WGS sequence"/>
</dbReference>
<evidence type="ECO:0000313" key="2">
    <source>
        <dbReference type="Proteomes" id="UP000192652"/>
    </source>
</evidence>
<name>A0ABX3PIA5_9HYPH</name>
<reference evidence="1 2" key="1">
    <citation type="journal article" date="2017" name="Antonie Van Leeuwenhoek">
        <title>Rhizobium rhizosphaerae sp. nov., a novel species isolated from rice rhizosphere.</title>
        <authorList>
            <person name="Zhao J.J."/>
            <person name="Zhang J."/>
            <person name="Zhang R.J."/>
            <person name="Zhang C.W."/>
            <person name="Yin H.Q."/>
            <person name="Zhang X.X."/>
        </authorList>
    </citation>
    <scope>NUCLEOTIDE SEQUENCE [LARGE SCALE GENOMIC DNA]</scope>
    <source>
        <strain evidence="1 2">RD15</strain>
    </source>
</reference>
<evidence type="ECO:0000313" key="1">
    <source>
        <dbReference type="EMBL" id="OQP87782.1"/>
    </source>
</evidence>
<accession>A0ABX3PIA5</accession>
<organism evidence="1 2">
    <name type="scientific">Xaviernesmea rhizosphaerae</name>
    <dbReference type="NCBI Taxonomy" id="1672749"/>
    <lineage>
        <taxon>Bacteria</taxon>
        <taxon>Pseudomonadati</taxon>
        <taxon>Pseudomonadota</taxon>
        <taxon>Alphaproteobacteria</taxon>
        <taxon>Hyphomicrobiales</taxon>
        <taxon>Rhizobiaceae</taxon>
        <taxon>Rhizobium/Agrobacterium group</taxon>
        <taxon>Xaviernesmea</taxon>
    </lineage>
</organism>
<protein>
    <submittedName>
        <fullName evidence="1">Uncharacterized protein</fullName>
    </submittedName>
</protein>
<proteinExistence type="predicted"/>
<keyword evidence="2" id="KW-1185">Reference proteome</keyword>